<feature type="compositionally biased region" description="Acidic residues" evidence="1">
    <location>
        <begin position="59"/>
        <end position="71"/>
    </location>
</feature>
<sequence>MVRRKAKRGTKQKGVYRSIENGDPFERTLSIVGPAQAIAEDEHGATPALTSISVGNPTEDPEELYMEDGVS</sequence>
<proteinExistence type="predicted"/>
<dbReference type="InParanoid" id="A0A409XFE2"/>
<evidence type="ECO:0000256" key="1">
    <source>
        <dbReference type="SAM" id="MobiDB-lite"/>
    </source>
</evidence>
<gene>
    <name evidence="2" type="ORF">CVT25_012005</name>
</gene>
<keyword evidence="3" id="KW-1185">Reference proteome</keyword>
<accession>A0A409XFE2</accession>
<dbReference type="AlphaFoldDB" id="A0A409XFE2"/>
<dbReference type="Proteomes" id="UP000283269">
    <property type="component" value="Unassembled WGS sequence"/>
</dbReference>
<evidence type="ECO:0000313" key="2">
    <source>
        <dbReference type="EMBL" id="PPQ89480.1"/>
    </source>
</evidence>
<evidence type="ECO:0000313" key="3">
    <source>
        <dbReference type="Proteomes" id="UP000283269"/>
    </source>
</evidence>
<name>A0A409XFE2_PSICY</name>
<organism evidence="2 3">
    <name type="scientific">Psilocybe cyanescens</name>
    <dbReference type="NCBI Taxonomy" id="93625"/>
    <lineage>
        <taxon>Eukaryota</taxon>
        <taxon>Fungi</taxon>
        <taxon>Dikarya</taxon>
        <taxon>Basidiomycota</taxon>
        <taxon>Agaricomycotina</taxon>
        <taxon>Agaricomycetes</taxon>
        <taxon>Agaricomycetidae</taxon>
        <taxon>Agaricales</taxon>
        <taxon>Agaricineae</taxon>
        <taxon>Strophariaceae</taxon>
        <taxon>Psilocybe</taxon>
    </lineage>
</organism>
<dbReference type="EMBL" id="NHYD01001865">
    <property type="protein sequence ID" value="PPQ89480.1"/>
    <property type="molecule type" value="Genomic_DNA"/>
</dbReference>
<reference evidence="2 3" key="1">
    <citation type="journal article" date="2018" name="Evol. Lett.">
        <title>Horizontal gene cluster transfer increased hallucinogenic mushroom diversity.</title>
        <authorList>
            <person name="Reynolds H.T."/>
            <person name="Vijayakumar V."/>
            <person name="Gluck-Thaler E."/>
            <person name="Korotkin H.B."/>
            <person name="Matheny P.B."/>
            <person name="Slot J.C."/>
        </authorList>
    </citation>
    <scope>NUCLEOTIDE SEQUENCE [LARGE SCALE GENOMIC DNA]</scope>
    <source>
        <strain evidence="2 3">2631</strain>
    </source>
</reference>
<protein>
    <submittedName>
        <fullName evidence="2">Uncharacterized protein</fullName>
    </submittedName>
</protein>
<comment type="caution">
    <text evidence="2">The sequence shown here is derived from an EMBL/GenBank/DDBJ whole genome shotgun (WGS) entry which is preliminary data.</text>
</comment>
<feature type="region of interest" description="Disordered" evidence="1">
    <location>
        <begin position="42"/>
        <end position="71"/>
    </location>
</feature>